<protein>
    <recommendedName>
        <fullName evidence="5">Ig-like domain-containing protein</fullName>
    </recommendedName>
</protein>
<comment type="caution">
    <text evidence="3">The sequence shown here is derived from an EMBL/GenBank/DDBJ whole genome shotgun (WGS) entry which is preliminary data.</text>
</comment>
<organism evidence="3 4">
    <name type="scientific">Cylicocyclus nassatus</name>
    <name type="common">Nematode worm</name>
    <dbReference type="NCBI Taxonomy" id="53992"/>
    <lineage>
        <taxon>Eukaryota</taxon>
        <taxon>Metazoa</taxon>
        <taxon>Ecdysozoa</taxon>
        <taxon>Nematoda</taxon>
        <taxon>Chromadorea</taxon>
        <taxon>Rhabditida</taxon>
        <taxon>Rhabditina</taxon>
        <taxon>Rhabditomorpha</taxon>
        <taxon>Strongyloidea</taxon>
        <taxon>Strongylidae</taxon>
        <taxon>Cylicocyclus</taxon>
    </lineage>
</organism>
<dbReference type="PROSITE" id="PS50853">
    <property type="entry name" value="FN3"/>
    <property type="match status" value="1"/>
</dbReference>
<dbReference type="InterPro" id="IPR036116">
    <property type="entry name" value="FN3_sf"/>
</dbReference>
<feature type="domain" description="Ig-like" evidence="1">
    <location>
        <begin position="267"/>
        <end position="335"/>
    </location>
</feature>
<name>A0AA36GHR3_CYLNA</name>
<dbReference type="InterPro" id="IPR013783">
    <property type="entry name" value="Ig-like_fold"/>
</dbReference>
<dbReference type="InterPro" id="IPR007110">
    <property type="entry name" value="Ig-like_dom"/>
</dbReference>
<accession>A0AA36GHR3</accession>
<proteinExistence type="predicted"/>
<gene>
    <name evidence="3" type="ORF">CYNAS_LOCUS874</name>
</gene>
<dbReference type="InterPro" id="IPR003961">
    <property type="entry name" value="FN3_dom"/>
</dbReference>
<keyword evidence="4" id="KW-1185">Reference proteome</keyword>
<dbReference type="Gene3D" id="2.60.40.10">
    <property type="entry name" value="Immunoglobulins"/>
    <property type="match status" value="1"/>
</dbReference>
<reference evidence="3" key="1">
    <citation type="submission" date="2023-07" db="EMBL/GenBank/DDBJ databases">
        <authorList>
            <consortium name="CYATHOMIX"/>
        </authorList>
    </citation>
    <scope>NUCLEOTIDE SEQUENCE</scope>
    <source>
        <strain evidence="3">N/A</strain>
    </source>
</reference>
<dbReference type="SUPFAM" id="SSF49265">
    <property type="entry name" value="Fibronectin type III"/>
    <property type="match status" value="1"/>
</dbReference>
<feature type="domain" description="Fibronectin type-III" evidence="2">
    <location>
        <begin position="653"/>
        <end position="748"/>
    </location>
</feature>
<evidence type="ECO:0000259" key="1">
    <source>
        <dbReference type="PROSITE" id="PS50835"/>
    </source>
</evidence>
<dbReference type="AlphaFoldDB" id="A0AA36GHR3"/>
<dbReference type="EMBL" id="CATQJL010000001">
    <property type="protein sequence ID" value="CAJ0588891.1"/>
    <property type="molecule type" value="Genomic_DNA"/>
</dbReference>
<evidence type="ECO:0008006" key="5">
    <source>
        <dbReference type="Google" id="ProtNLM"/>
    </source>
</evidence>
<dbReference type="Proteomes" id="UP001176961">
    <property type="component" value="Unassembled WGS sequence"/>
</dbReference>
<evidence type="ECO:0000259" key="2">
    <source>
        <dbReference type="PROSITE" id="PS50853"/>
    </source>
</evidence>
<dbReference type="CDD" id="cd00063">
    <property type="entry name" value="FN3"/>
    <property type="match status" value="1"/>
</dbReference>
<dbReference type="PROSITE" id="PS50835">
    <property type="entry name" value="IG_LIKE"/>
    <property type="match status" value="1"/>
</dbReference>
<evidence type="ECO:0000313" key="3">
    <source>
        <dbReference type="EMBL" id="CAJ0588891.1"/>
    </source>
</evidence>
<evidence type="ECO:0000313" key="4">
    <source>
        <dbReference type="Proteomes" id="UP001176961"/>
    </source>
</evidence>
<sequence length="799" mass="91640">MSILKQAKYKNFSVIENDTIVDRQLVEKRECRIKIKKRPYKFRLEVVPRLGNYTGEKEVKEIQIKEIWKYGEFSTSQLVVLENQLTVLSCPGWNDYKVWRAAFLFVPYRHNESRILSEDWNETSKYKFEKKAAVSDSGLYTCYKVRESIYVDVEVFLMVLKSAEGAVPVQTFAVSQQVVVENLTVSLYFPEECRTNTSKIQFVSIKRNESEFISDDWLATRNQCTFYKKAGVSDSGRYICLKWNEGTTWKISEVSLMVLRSATVAAPIQSFAVSRMIVDENQLVTLNCLECGKYPSAIDFIPYERDESEYFSWNETIECKFEKYAMLSDSGTYTCLRWHGGKTWKVSEISLMVMLPAFAKPIQSFVISQLVVVENQLAVLCCPECKKYGSRIDFVPYGHNESEVINDKWNETTECKFEKKAVYSNSGKYTCLRFDKKKTWKVLEVFLTVLRSTTDEPMLRLRMNLSEAVTPRQVIMEWSVGNVISSLQRQIILQSYMLSSGGKKDVVTHVNSTEETNGTSAYIIGPRKEENKRYAKLEFRYIGGYNISVRKGPIMTYQELIVVNITFQELLDKVVFRWSLTGTCKHEKPIYSISATHENGLVDQMRSEDRTAEIKITKRPWKFRVEIHPIIGNYTGVKGNAVVQLIERAPEVPPTDVAAHGITHNQVQINFAPIPNIELYGEYVGCKVEVCFWSKALWCVSNNATRGIRSIGFRRLYTETSFQARVACFTNGGMGPWSDWIYFDTLATTTSPTTTVEEIITTNEEDIMTTESKIQVSIAKGSYLMCAVILETAMVILYA</sequence>